<organism evidence="1 2">
    <name type="scientific">Candidatus Magasanikbacteria bacterium GW2011_GWA2_42_32</name>
    <dbReference type="NCBI Taxonomy" id="1619039"/>
    <lineage>
        <taxon>Bacteria</taxon>
        <taxon>Candidatus Magasanikiibacteriota</taxon>
    </lineage>
</organism>
<feature type="non-terminal residue" evidence="1">
    <location>
        <position position="1"/>
    </location>
</feature>
<protein>
    <submittedName>
        <fullName evidence="1">Uncharacterized protein</fullName>
    </submittedName>
</protein>
<sequence length="143" mass="16039">RFEVRLGIVAVHPAKLLLEFGKVWLDVGDDGGEGRDGLVHQQIRDLGHEIRLLEETPEVFDRATLLQDGVNEHLEKLEREAPVAEHFLQILLFLAGHGITSLVFGLPLILTPCQDIRLTNLAGFPSLLKSLLHPSESQEMYFI</sequence>
<evidence type="ECO:0000313" key="2">
    <source>
        <dbReference type="Proteomes" id="UP000034837"/>
    </source>
</evidence>
<accession>A0A0G1D5B3</accession>
<name>A0A0G1D5B3_9BACT</name>
<gene>
    <name evidence="1" type="ORF">UV20_C0002G0001</name>
</gene>
<evidence type="ECO:0000313" key="1">
    <source>
        <dbReference type="EMBL" id="KKS57213.1"/>
    </source>
</evidence>
<comment type="caution">
    <text evidence="1">The sequence shown here is derived from an EMBL/GenBank/DDBJ whole genome shotgun (WGS) entry which is preliminary data.</text>
</comment>
<dbReference type="AlphaFoldDB" id="A0A0G1D5B3"/>
<dbReference type="EMBL" id="LCDO01000002">
    <property type="protein sequence ID" value="KKS57213.1"/>
    <property type="molecule type" value="Genomic_DNA"/>
</dbReference>
<reference evidence="1 2" key="1">
    <citation type="journal article" date="2015" name="Nature">
        <title>rRNA introns, odd ribosomes, and small enigmatic genomes across a large radiation of phyla.</title>
        <authorList>
            <person name="Brown C.T."/>
            <person name="Hug L.A."/>
            <person name="Thomas B.C."/>
            <person name="Sharon I."/>
            <person name="Castelle C.J."/>
            <person name="Singh A."/>
            <person name="Wilkins M.J."/>
            <person name="Williams K.H."/>
            <person name="Banfield J.F."/>
        </authorList>
    </citation>
    <scope>NUCLEOTIDE SEQUENCE [LARGE SCALE GENOMIC DNA]</scope>
</reference>
<proteinExistence type="predicted"/>
<dbReference type="Proteomes" id="UP000034837">
    <property type="component" value="Unassembled WGS sequence"/>
</dbReference>